<feature type="region of interest" description="Disordered" evidence="1">
    <location>
        <begin position="552"/>
        <end position="573"/>
    </location>
</feature>
<evidence type="ECO:0000256" key="1">
    <source>
        <dbReference type="SAM" id="MobiDB-lite"/>
    </source>
</evidence>
<accession>A0A5B8Y6F9</accession>
<dbReference type="RefSeq" id="WP_141198540.1">
    <property type="nucleotide sequence ID" value="NZ_CP041186.1"/>
</dbReference>
<dbReference type="NCBIfam" id="NF033444">
    <property type="entry name" value="BREX_PglZ_5"/>
    <property type="match status" value="1"/>
</dbReference>
<keyword evidence="3" id="KW-1185">Reference proteome</keyword>
<accession>A0A4Y6PUY4</accession>
<reference evidence="2 3" key="1">
    <citation type="submission" date="2019-06" db="EMBL/GenBank/DDBJ databases">
        <title>Persicimonas caeni gen. nov., sp. nov., a predatory bacterium isolated from solar saltern.</title>
        <authorList>
            <person name="Wang S."/>
        </authorList>
    </citation>
    <scope>NUCLEOTIDE SEQUENCE [LARGE SCALE GENOMIC DNA]</scope>
    <source>
        <strain evidence="2 3">YN101</strain>
    </source>
</reference>
<evidence type="ECO:0000313" key="2">
    <source>
        <dbReference type="EMBL" id="QDG52063.1"/>
    </source>
</evidence>
<dbReference type="Proteomes" id="UP000315995">
    <property type="component" value="Chromosome"/>
</dbReference>
<gene>
    <name evidence="2" type="primary">pglZ</name>
    <name evidence="2" type="ORF">FIV42_15325</name>
</gene>
<proteinExistence type="predicted"/>
<dbReference type="OrthoDB" id="9769734at2"/>
<organism evidence="2 3">
    <name type="scientific">Persicimonas caeni</name>
    <dbReference type="NCBI Taxonomy" id="2292766"/>
    <lineage>
        <taxon>Bacteria</taxon>
        <taxon>Deltaproteobacteria</taxon>
        <taxon>Bradymonadales</taxon>
        <taxon>Bradymonadaceae</taxon>
        <taxon>Persicimonas</taxon>
    </lineage>
</organism>
<name>A0A4Y6PUY4_PERCE</name>
<dbReference type="EMBL" id="CP041186">
    <property type="protein sequence ID" value="QDG52063.1"/>
    <property type="molecule type" value="Genomic_DNA"/>
</dbReference>
<protein>
    <submittedName>
        <fullName evidence="2">BREX-5 system phosphatase PglZ</fullName>
    </submittedName>
</protein>
<sequence>MKPVTGPPTRSLQDLAQELIETTCKIAKKHGDHRIIWWDDGGFLEEVVRKACDRRDEFDFVGVAKDESSLLLRKRVQERASTAGTDSFQVLYIPHERGDRAWFRDVEEGGARIPVGIEELSARLYGVQRWEVFDDTLESAGQESRRADRAEYLLEQLGHTATGRPDLPTLQAELLTNGHGRPDEYILKMGWGDMSDDEDTVARVRQELTKAGVVGLEDSDGPQAIEEKVRKWAVAQWMLHEGFPADALPSPYDGSVPFEHHRMRQMLEGVLRKAKRKEPLDRIYLGEARFFKDAILRFGEAWRLAKCPVNGALDEELWKLWLSDFERGEYEQCHERAVVRRDALCDAYDVDVHGIGADDSPWIRAWEEAAQMADLARRYETWEELGDVPIATLYGDQDEGTWKIDRAVRRIVVSGHPERDLPSWHPARGGLGPKRDELVTTQYVKYMEALSTRCAKALEIGEVFEGVTRTHGFLSEHWDKFNTTERVAVFYIDALRLDLAYELAERLSQAGDEGAAYTIESHICAGVLPSETHFGMGAITPGRPDTYRVRFKDSSGKPKLRAQRKGDDLSTNNRNTLLEREGWSVTRDPNDGWEESRHVAYFDTEIDDIGEKDLSGIEHKLSRRVEELAELIEEVMERETWTKAFVVADHGFVLLPEEQTNFEDVSVSDKKVDVARRRTASRGHDKTFTDSVMVDSSTPGFDYLDDDVHLELLTQPLQRFGKQGISDLRYYHGGASPQEFILNFLEITKE</sequence>
<evidence type="ECO:0000313" key="3">
    <source>
        <dbReference type="Proteomes" id="UP000315995"/>
    </source>
</evidence>
<dbReference type="AlphaFoldDB" id="A0A4Y6PUY4"/>
<dbReference type="Pfam" id="PF08665">
    <property type="entry name" value="PglZ"/>
    <property type="match status" value="1"/>
</dbReference>